<dbReference type="SUPFAM" id="SSF53795">
    <property type="entry name" value="PEP carboxykinase-like"/>
    <property type="match status" value="1"/>
</dbReference>
<evidence type="ECO:0000313" key="3">
    <source>
        <dbReference type="Proteomes" id="UP000279029"/>
    </source>
</evidence>
<evidence type="ECO:0000313" key="2">
    <source>
        <dbReference type="EMBL" id="VDN46146.1"/>
    </source>
</evidence>
<accession>A0A3P7RTB4</accession>
<dbReference type="Proteomes" id="UP000279029">
    <property type="component" value="Chromosome"/>
</dbReference>
<dbReference type="OrthoDB" id="5430844at2"/>
<dbReference type="RefSeq" id="WP_125135708.1">
    <property type="nucleotide sequence ID" value="NZ_LR130778.1"/>
</dbReference>
<protein>
    <recommendedName>
        <fullName evidence="1">HPr kinase/phosphorylase C-terminal domain-containing protein</fullName>
    </recommendedName>
</protein>
<dbReference type="InterPro" id="IPR011104">
    <property type="entry name" value="Hpr_kin/Pase_C"/>
</dbReference>
<dbReference type="GO" id="GO:0000155">
    <property type="term" value="F:phosphorelay sensor kinase activity"/>
    <property type="evidence" value="ECO:0007669"/>
    <property type="project" value="InterPro"/>
</dbReference>
<organism evidence="2 3">
    <name type="scientific">Petrocella atlantisensis</name>
    <dbReference type="NCBI Taxonomy" id="2173034"/>
    <lineage>
        <taxon>Bacteria</taxon>
        <taxon>Bacillati</taxon>
        <taxon>Bacillota</taxon>
        <taxon>Clostridia</taxon>
        <taxon>Lachnospirales</taxon>
        <taxon>Vallitaleaceae</taxon>
        <taxon>Petrocella</taxon>
    </lineage>
</organism>
<dbReference type="InterPro" id="IPR027417">
    <property type="entry name" value="P-loop_NTPase"/>
</dbReference>
<sequence>MTITHHSKKKINHYSVYGLHISTELLLDELIRESGKADLTISKGKVPNFLIGTTQSCAYFQVKENEFLTRIENVGSFYAIEGKEIIYDPYDSADYMSIKMYLYGFLLPVILMQRGRFPMHGSCIEIDGKSIVLSGASGVGKSSLAIAFRLAGYKLIADDLIALNDYWHEGLKAHYGFPLQKITVDTAKHLKVVTVGLEKIPGEDKYIIPLDTEFQKEAVPLIALFEIMTHDGEEVTVRELFGGEKLRCIIANTYNVEMIGTMGLAQEHFKYGTELSKVLRVFRLNRPQDGFTLQRQMELIINELNKTGT</sequence>
<dbReference type="Pfam" id="PF07475">
    <property type="entry name" value="Hpr_kinase_C"/>
    <property type="match status" value="1"/>
</dbReference>
<name>A0A3P7RTB4_9FIRM</name>
<dbReference type="GO" id="GO:0005524">
    <property type="term" value="F:ATP binding"/>
    <property type="evidence" value="ECO:0007669"/>
    <property type="project" value="InterPro"/>
</dbReference>
<reference evidence="2 3" key="1">
    <citation type="submission" date="2018-09" db="EMBL/GenBank/DDBJ databases">
        <authorList>
            <person name="Postec A."/>
        </authorList>
    </citation>
    <scope>NUCLEOTIDE SEQUENCE [LARGE SCALE GENOMIC DNA]</scope>
    <source>
        <strain evidence="2">70B-A</strain>
    </source>
</reference>
<dbReference type="Gene3D" id="3.40.50.300">
    <property type="entry name" value="P-loop containing nucleotide triphosphate hydrolases"/>
    <property type="match status" value="1"/>
</dbReference>
<gene>
    <name evidence="2" type="ORF">PATL70BA_0300</name>
</gene>
<proteinExistence type="predicted"/>
<dbReference type="EMBL" id="LR130778">
    <property type="protein sequence ID" value="VDN46146.1"/>
    <property type="molecule type" value="Genomic_DNA"/>
</dbReference>
<evidence type="ECO:0000259" key="1">
    <source>
        <dbReference type="Pfam" id="PF07475"/>
    </source>
</evidence>
<dbReference type="AlphaFoldDB" id="A0A3P7RTB4"/>
<dbReference type="GO" id="GO:0006109">
    <property type="term" value="P:regulation of carbohydrate metabolic process"/>
    <property type="evidence" value="ECO:0007669"/>
    <property type="project" value="InterPro"/>
</dbReference>
<keyword evidence="3" id="KW-1185">Reference proteome</keyword>
<feature type="domain" description="HPr kinase/phosphorylase C-terminal" evidence="1">
    <location>
        <begin position="119"/>
        <end position="171"/>
    </location>
</feature>
<dbReference type="KEGG" id="cbar:PATL70BA_0300"/>